<evidence type="ECO:0000313" key="3">
    <source>
        <dbReference type="Proteomes" id="UP000076154"/>
    </source>
</evidence>
<comment type="caution">
    <text evidence="2">The sequence shown here is derived from an EMBL/GenBank/DDBJ whole genome shotgun (WGS) entry which is preliminary data.</text>
</comment>
<dbReference type="InParanoid" id="A0A369KIW1"/>
<evidence type="ECO:0000256" key="1">
    <source>
        <dbReference type="SAM" id="MobiDB-lite"/>
    </source>
</evidence>
<reference evidence="2" key="1">
    <citation type="submission" date="2018-04" db="EMBL/GenBank/DDBJ databases">
        <title>Whole genome sequencing of Hypsizygus marmoreus.</title>
        <authorList>
            <person name="Choi I.-G."/>
            <person name="Min B."/>
            <person name="Kim J.-G."/>
            <person name="Kim S."/>
            <person name="Oh Y.-L."/>
            <person name="Kong W.-S."/>
            <person name="Park H."/>
            <person name="Jeong J."/>
            <person name="Song E.-S."/>
        </authorList>
    </citation>
    <scope>NUCLEOTIDE SEQUENCE [LARGE SCALE GENOMIC DNA]</scope>
    <source>
        <strain evidence="2">51987-8</strain>
    </source>
</reference>
<feature type="compositionally biased region" description="Polar residues" evidence="1">
    <location>
        <begin position="9"/>
        <end position="20"/>
    </location>
</feature>
<dbReference type="OrthoDB" id="3000995at2759"/>
<name>A0A369KIW1_HYPMA</name>
<dbReference type="Proteomes" id="UP000076154">
    <property type="component" value="Unassembled WGS sequence"/>
</dbReference>
<accession>A0A369KIW1</accession>
<evidence type="ECO:0000313" key="2">
    <source>
        <dbReference type="EMBL" id="RDB30886.1"/>
    </source>
</evidence>
<sequence>MPRLADPSDIQQEPSSNQSAEIHIVDAEMEEEDSPLPKSGKKGPGNTSCEHFKDPVPIYTVNKAEVFKDEPTQPSLSNLATHLCTKHANIEKLPMGASEVMAGIAHEVNAASAKIMEGYLKEGLLNPSITPTQKGFYKVFAAWILEDDLPFTAGETSGIHQLFKYMQSHFQLPSDTTVRNTLT</sequence>
<keyword evidence="3" id="KW-1185">Reference proteome</keyword>
<dbReference type="AlphaFoldDB" id="A0A369KIW1"/>
<feature type="region of interest" description="Disordered" evidence="1">
    <location>
        <begin position="1"/>
        <end position="51"/>
    </location>
</feature>
<organism evidence="2 3">
    <name type="scientific">Hypsizygus marmoreus</name>
    <name type="common">White beech mushroom</name>
    <name type="synonym">Agaricus marmoreus</name>
    <dbReference type="NCBI Taxonomy" id="39966"/>
    <lineage>
        <taxon>Eukaryota</taxon>
        <taxon>Fungi</taxon>
        <taxon>Dikarya</taxon>
        <taxon>Basidiomycota</taxon>
        <taxon>Agaricomycotina</taxon>
        <taxon>Agaricomycetes</taxon>
        <taxon>Agaricomycetidae</taxon>
        <taxon>Agaricales</taxon>
        <taxon>Tricholomatineae</taxon>
        <taxon>Lyophyllaceae</taxon>
        <taxon>Hypsizygus</taxon>
    </lineage>
</organism>
<gene>
    <name evidence="2" type="ORF">Hypma_005713</name>
</gene>
<protein>
    <submittedName>
        <fullName evidence="2">Uncharacterized protein</fullName>
    </submittedName>
</protein>
<dbReference type="EMBL" id="LUEZ02000004">
    <property type="protein sequence ID" value="RDB30886.1"/>
    <property type="molecule type" value="Genomic_DNA"/>
</dbReference>
<proteinExistence type="predicted"/>